<evidence type="ECO:0000313" key="3">
    <source>
        <dbReference type="Proteomes" id="UP000664620"/>
    </source>
</evidence>
<feature type="compositionally biased region" description="Basic residues" evidence="1">
    <location>
        <begin position="32"/>
        <end position="47"/>
    </location>
</feature>
<dbReference type="Proteomes" id="UP000664620">
    <property type="component" value="Unassembled WGS sequence"/>
</dbReference>
<reference evidence="2" key="1">
    <citation type="submission" date="2021-03" db="EMBL/GenBank/DDBJ databases">
        <title>Molecular epidemiology and mechanisms of colistin and carbapenem resistance in Enterobacteriaceae from clinical isolates, the environment and porcine samples in Pretoria, South Africa.</title>
        <authorList>
            <person name="Bogoshi D."/>
            <person name="Mbelle N.M."/>
            <person name="Naidoo V."/>
            <person name="Osei Sekyere J."/>
        </authorList>
    </citation>
    <scope>NUCLEOTIDE SEQUENCE</scope>
    <source>
        <strain evidence="2">C034</strain>
    </source>
</reference>
<dbReference type="AlphaFoldDB" id="A0A939SVS7"/>
<feature type="region of interest" description="Disordered" evidence="1">
    <location>
        <begin position="32"/>
        <end position="56"/>
    </location>
</feature>
<dbReference type="EMBL" id="JAGETO010000247">
    <property type="protein sequence ID" value="MBO2029693.1"/>
    <property type="molecule type" value="Genomic_DNA"/>
</dbReference>
<accession>A0A939SVS7</accession>
<gene>
    <name evidence="2" type="ORF">J4734_27230</name>
</gene>
<comment type="caution">
    <text evidence="2">The sequence shown here is derived from an EMBL/GenBank/DDBJ whole genome shotgun (WGS) entry which is preliminary data.</text>
</comment>
<protein>
    <submittedName>
        <fullName evidence="2">Uncharacterized protein</fullName>
    </submittedName>
</protein>
<proteinExistence type="predicted"/>
<sequence>MAEGPICASANKMINGWFPKSSGYRRRLSQRRLSAGRRGRRPHRRLRPAFGWRPAL</sequence>
<evidence type="ECO:0000256" key="1">
    <source>
        <dbReference type="SAM" id="MobiDB-lite"/>
    </source>
</evidence>
<evidence type="ECO:0000313" key="2">
    <source>
        <dbReference type="EMBL" id="MBO2029693.1"/>
    </source>
</evidence>
<organism evidence="2 3">
    <name type="scientific">Klebsiella pneumoniae</name>
    <dbReference type="NCBI Taxonomy" id="573"/>
    <lineage>
        <taxon>Bacteria</taxon>
        <taxon>Pseudomonadati</taxon>
        <taxon>Pseudomonadota</taxon>
        <taxon>Gammaproteobacteria</taxon>
        <taxon>Enterobacterales</taxon>
        <taxon>Enterobacteriaceae</taxon>
        <taxon>Klebsiella/Raoultella group</taxon>
        <taxon>Klebsiella</taxon>
        <taxon>Klebsiella pneumoniae complex</taxon>
    </lineage>
</organism>
<name>A0A939SVS7_KLEPN</name>